<reference evidence="3 4" key="1">
    <citation type="submission" date="2017-11" db="EMBL/GenBank/DDBJ databases">
        <title>Molecular characterization of Burkholderia pseudomallei and closely related isolates from Vietnam.</title>
        <authorList>
            <person name="Ustinov D.V."/>
            <person name="Antonov A.S."/>
            <person name="Avdusheva E.F."/>
            <person name="Shpak I.M."/>
            <person name="Zakharova I.B."/>
            <person name="Thi L.A."/>
            <person name="Teteryatnikova N."/>
            <person name="Lopasteyskaya Y.A."/>
            <person name="Kuzyutina J.A."/>
            <person name="Ngo T.N."/>
            <person name="Victorov D.V."/>
        </authorList>
    </citation>
    <scope>NUCLEOTIDE SEQUENCE [LARGE SCALE GENOMIC DNA]</scope>
    <source>
        <strain evidence="3 4">V1512</strain>
    </source>
</reference>
<feature type="region of interest" description="Disordered" evidence="1">
    <location>
        <begin position="192"/>
        <end position="221"/>
    </location>
</feature>
<comment type="caution">
    <text evidence="3">The sequence shown here is derived from an EMBL/GenBank/DDBJ whole genome shotgun (WGS) entry which is preliminary data.</text>
</comment>
<evidence type="ECO:0000313" key="3">
    <source>
        <dbReference type="EMBL" id="PJO67454.1"/>
    </source>
</evidence>
<dbReference type="PROSITE" id="PS51257">
    <property type="entry name" value="PROKAR_LIPOPROTEIN"/>
    <property type="match status" value="1"/>
</dbReference>
<evidence type="ECO:0000313" key="4">
    <source>
        <dbReference type="Proteomes" id="UP000231878"/>
    </source>
</evidence>
<proteinExistence type="predicted"/>
<evidence type="ECO:0008006" key="5">
    <source>
        <dbReference type="Google" id="ProtNLM"/>
    </source>
</evidence>
<accession>A0AAX0UG52</accession>
<feature type="region of interest" description="Disordered" evidence="1">
    <location>
        <begin position="29"/>
        <end position="69"/>
    </location>
</feature>
<dbReference type="Proteomes" id="UP000231878">
    <property type="component" value="Unassembled WGS sequence"/>
</dbReference>
<evidence type="ECO:0000256" key="1">
    <source>
        <dbReference type="SAM" id="MobiDB-lite"/>
    </source>
</evidence>
<dbReference type="AlphaFoldDB" id="A0AAX0UG52"/>
<gene>
    <name evidence="3" type="ORF">CWD88_03150</name>
</gene>
<evidence type="ECO:0000256" key="2">
    <source>
        <dbReference type="SAM" id="SignalP"/>
    </source>
</evidence>
<feature type="signal peptide" evidence="2">
    <location>
        <begin position="1"/>
        <end position="17"/>
    </location>
</feature>
<organism evidence="3 4">
    <name type="scientific">Burkholderia pseudomallei</name>
    <name type="common">Pseudomonas pseudomallei</name>
    <dbReference type="NCBI Taxonomy" id="28450"/>
    <lineage>
        <taxon>Bacteria</taxon>
        <taxon>Pseudomonadati</taxon>
        <taxon>Pseudomonadota</taxon>
        <taxon>Betaproteobacteria</taxon>
        <taxon>Burkholderiales</taxon>
        <taxon>Burkholderiaceae</taxon>
        <taxon>Burkholderia</taxon>
        <taxon>pseudomallei group</taxon>
    </lineage>
</organism>
<feature type="compositionally biased region" description="Low complexity" evidence="1">
    <location>
        <begin position="192"/>
        <end position="217"/>
    </location>
</feature>
<feature type="chain" id="PRO_5043398922" description="Lipoprotein" evidence="2">
    <location>
        <begin position="18"/>
        <end position="310"/>
    </location>
</feature>
<sequence length="310" mass="33357">MRIFVLPCLSAAMLVSACNHSSKPETSAVATSAPQHASTSAAGSANTPAALPVPAAMPAPPPHQYAMEQDGTYGYEPALSEDDVRSGKATKPLVMMRYVGRRDGTYVLLLIDPDNENYATRVTCQAPCNFAKLQTMSGTMVLKTETIRVAPNSLIGAMLDDALSGQLRPYGQTVTMPRPTAVPSADIPAMASAQAAVQSTAQPADQSAPQDSSPQSDLQRTSFDCSKVGSIPEYLICHDPELAASDRELANIYQQAKDAVPDKAAFAARTRRQWNFRQRNCRDKPCLVSWYAYQKETLTKIAQTGDVNAQ</sequence>
<protein>
    <recommendedName>
        <fullName evidence="5">Lipoprotein</fullName>
    </recommendedName>
</protein>
<dbReference type="EMBL" id="PHRB01000002">
    <property type="protein sequence ID" value="PJO67454.1"/>
    <property type="molecule type" value="Genomic_DNA"/>
</dbReference>
<keyword evidence="2" id="KW-0732">Signal</keyword>
<feature type="compositionally biased region" description="Polar residues" evidence="1">
    <location>
        <begin position="29"/>
        <end position="47"/>
    </location>
</feature>
<name>A0AAX0UG52_BURPE</name>